<evidence type="ECO:0000313" key="4">
    <source>
        <dbReference type="EMBL" id="GAI94520.1"/>
    </source>
</evidence>
<accession>X1U3Z0</accession>
<feature type="compositionally biased region" description="Pro residues" evidence="2">
    <location>
        <begin position="101"/>
        <end position="113"/>
    </location>
</feature>
<feature type="transmembrane region" description="Helical" evidence="3">
    <location>
        <begin position="51"/>
        <end position="80"/>
    </location>
</feature>
<feature type="non-terminal residue" evidence="4">
    <location>
        <position position="1"/>
    </location>
</feature>
<dbReference type="AlphaFoldDB" id="X1U3Z0"/>
<dbReference type="EMBL" id="BARW01016735">
    <property type="protein sequence ID" value="GAI94520.1"/>
    <property type="molecule type" value="Genomic_DNA"/>
</dbReference>
<feature type="coiled-coil region" evidence="1">
    <location>
        <begin position="209"/>
        <end position="236"/>
    </location>
</feature>
<evidence type="ECO:0000256" key="1">
    <source>
        <dbReference type="SAM" id="Coils"/>
    </source>
</evidence>
<evidence type="ECO:0000256" key="3">
    <source>
        <dbReference type="SAM" id="Phobius"/>
    </source>
</evidence>
<protein>
    <submittedName>
        <fullName evidence="4">Uncharacterized protein</fullName>
    </submittedName>
</protein>
<keyword evidence="3" id="KW-1133">Transmembrane helix</keyword>
<sequence>LNLPFDLVIPVRLLIYLGFFLIAFAMLLIDSRFKKETNEQIKFKIGDALKYLILGTIGTIFFAAGIFILLKGALIFFLIFGTPTETIQKIPVTEKPEYLAPTPPIPPTPPTPPYRKKEVPEKEVSEERAIELKDVEEKPVKAEPERLDEITAKELEKIPIKIDKEEKEKREEEFKLKLHDSLLPVKDEKDKKLVKEYLSKIFAVLSKDLRKQIINLKISKKEKKELLEELAFLTKEEQVKYIEAIVNLYKEIPKRLITRIRKLANVRPKHYDRILEQLKYMD</sequence>
<feature type="non-terminal residue" evidence="4">
    <location>
        <position position="282"/>
    </location>
</feature>
<proteinExistence type="predicted"/>
<organism evidence="4">
    <name type="scientific">marine sediment metagenome</name>
    <dbReference type="NCBI Taxonomy" id="412755"/>
    <lineage>
        <taxon>unclassified sequences</taxon>
        <taxon>metagenomes</taxon>
        <taxon>ecological metagenomes</taxon>
    </lineage>
</organism>
<name>X1U3Z0_9ZZZZ</name>
<keyword evidence="3" id="KW-0472">Membrane</keyword>
<feature type="transmembrane region" description="Helical" evidence="3">
    <location>
        <begin position="13"/>
        <end position="30"/>
    </location>
</feature>
<feature type="region of interest" description="Disordered" evidence="2">
    <location>
        <begin position="98"/>
        <end position="120"/>
    </location>
</feature>
<keyword evidence="3" id="KW-0812">Transmembrane</keyword>
<gene>
    <name evidence="4" type="ORF">S12H4_29065</name>
</gene>
<evidence type="ECO:0000256" key="2">
    <source>
        <dbReference type="SAM" id="MobiDB-lite"/>
    </source>
</evidence>
<keyword evidence="1" id="KW-0175">Coiled coil</keyword>
<comment type="caution">
    <text evidence="4">The sequence shown here is derived from an EMBL/GenBank/DDBJ whole genome shotgun (WGS) entry which is preliminary data.</text>
</comment>
<reference evidence="4" key="1">
    <citation type="journal article" date="2014" name="Front. Microbiol.">
        <title>High frequency of phylogenetically diverse reductive dehalogenase-homologous genes in deep subseafloor sedimentary metagenomes.</title>
        <authorList>
            <person name="Kawai M."/>
            <person name="Futagami T."/>
            <person name="Toyoda A."/>
            <person name="Takaki Y."/>
            <person name="Nishi S."/>
            <person name="Hori S."/>
            <person name="Arai W."/>
            <person name="Tsubouchi T."/>
            <person name="Morono Y."/>
            <person name="Uchiyama I."/>
            <person name="Ito T."/>
            <person name="Fujiyama A."/>
            <person name="Inagaki F."/>
            <person name="Takami H."/>
        </authorList>
    </citation>
    <scope>NUCLEOTIDE SEQUENCE</scope>
    <source>
        <strain evidence="4">Expedition CK06-06</strain>
    </source>
</reference>